<dbReference type="RefSeq" id="WP_092650882.1">
    <property type="nucleotide sequence ID" value="NZ_FOHA01000004.1"/>
</dbReference>
<protein>
    <submittedName>
        <fullName evidence="2">Uncharacterized protein YoxC, contains an MCP-like domain</fullName>
    </submittedName>
</protein>
<proteinExistence type="predicted"/>
<dbReference type="OrthoDB" id="2146420at2"/>
<evidence type="ECO:0000313" key="2">
    <source>
        <dbReference type="EMBL" id="SER72782.1"/>
    </source>
</evidence>
<keyword evidence="1" id="KW-1133">Transmembrane helix</keyword>
<keyword evidence="1" id="KW-0472">Membrane</keyword>
<accession>A0A1H9RJ72</accession>
<keyword evidence="1" id="KW-0812">Transmembrane</keyword>
<dbReference type="AlphaFoldDB" id="A0A1H9RJ72"/>
<sequence length="150" mass="16206">MTGVEIAAVIAAGASAVLVLFLVFTLLKVMKVLSKLSDTAEQANESIRVITKDVDHLAIEVESLLSKTNTLMDDLNGKLQKTDPLFNAVGDLGTSVSDLNESSRNLVSRVSGATKKTAQVSAFTKMGSIALKFHKNRQAKKQLKKEQNNF</sequence>
<dbReference type="STRING" id="142588.SAMN04488559_10486"/>
<dbReference type="EMBL" id="FOHA01000004">
    <property type="protein sequence ID" value="SER72782.1"/>
    <property type="molecule type" value="Genomic_DNA"/>
</dbReference>
<dbReference type="PANTHER" id="PTHR40070:SF1">
    <property type="entry name" value="UPF0478 PROTEIN YTXG"/>
    <property type="match status" value="1"/>
</dbReference>
<keyword evidence="3" id="KW-1185">Reference proteome</keyword>
<reference evidence="2 3" key="1">
    <citation type="submission" date="2016-10" db="EMBL/GenBank/DDBJ databases">
        <authorList>
            <person name="de Groot N.N."/>
        </authorList>
    </citation>
    <scope>NUCLEOTIDE SEQUENCE [LARGE SCALE GENOMIC DNA]</scope>
    <source>
        <strain evidence="2 3">DSM 13760</strain>
    </source>
</reference>
<dbReference type="Proteomes" id="UP000198948">
    <property type="component" value="Unassembled WGS sequence"/>
</dbReference>
<name>A0A1H9RJ72_9LACT</name>
<dbReference type="InterPro" id="IPR009293">
    <property type="entry name" value="UPF0478"/>
</dbReference>
<evidence type="ECO:0000313" key="3">
    <source>
        <dbReference type="Proteomes" id="UP000198948"/>
    </source>
</evidence>
<organism evidence="2 3">
    <name type="scientific">Isobaculum melis</name>
    <dbReference type="NCBI Taxonomy" id="142588"/>
    <lineage>
        <taxon>Bacteria</taxon>
        <taxon>Bacillati</taxon>
        <taxon>Bacillota</taxon>
        <taxon>Bacilli</taxon>
        <taxon>Lactobacillales</taxon>
        <taxon>Carnobacteriaceae</taxon>
        <taxon>Isobaculum</taxon>
    </lineage>
</organism>
<gene>
    <name evidence="2" type="ORF">SAMN04488559_10486</name>
</gene>
<dbReference type="Pfam" id="PF06103">
    <property type="entry name" value="DUF948"/>
    <property type="match status" value="1"/>
</dbReference>
<dbReference type="PANTHER" id="PTHR40070">
    <property type="entry name" value="UPF0478 PROTEIN YTXG"/>
    <property type="match status" value="1"/>
</dbReference>
<feature type="transmembrane region" description="Helical" evidence="1">
    <location>
        <begin position="6"/>
        <end position="27"/>
    </location>
</feature>
<evidence type="ECO:0000256" key="1">
    <source>
        <dbReference type="SAM" id="Phobius"/>
    </source>
</evidence>